<feature type="transmembrane region" description="Helical" evidence="3">
    <location>
        <begin position="30"/>
        <end position="53"/>
    </location>
</feature>
<dbReference type="Proteomes" id="UP001151699">
    <property type="component" value="Chromosome B"/>
</dbReference>
<dbReference type="Gene3D" id="3.80.10.10">
    <property type="entry name" value="Ribonuclease Inhibitor"/>
    <property type="match status" value="2"/>
</dbReference>
<dbReference type="AlphaFoldDB" id="A0A9Q0N3F3"/>
<dbReference type="OrthoDB" id="26525at2759"/>
<dbReference type="PANTHER" id="PTHR24366:SF170">
    <property type="entry name" value="RE50361P"/>
    <property type="match status" value="1"/>
</dbReference>
<name>A0A9Q0N3F3_9DIPT</name>
<dbReference type="PANTHER" id="PTHR24366">
    <property type="entry name" value="IG(IMMUNOGLOBULIN) AND LRR(LEUCINE RICH REPEAT) DOMAINS"/>
    <property type="match status" value="1"/>
</dbReference>
<proteinExistence type="predicted"/>
<keyword evidence="1" id="KW-0433">Leucine-rich repeat</keyword>
<dbReference type="InterPro" id="IPR001611">
    <property type="entry name" value="Leu-rich_rpt"/>
</dbReference>
<feature type="transmembrane region" description="Helical" evidence="3">
    <location>
        <begin position="506"/>
        <end position="529"/>
    </location>
</feature>
<keyword evidence="3" id="KW-1133">Transmembrane helix</keyword>
<reference evidence="4" key="1">
    <citation type="submission" date="2022-07" db="EMBL/GenBank/DDBJ databases">
        <authorList>
            <person name="Trinca V."/>
            <person name="Uliana J.V.C."/>
            <person name="Torres T.T."/>
            <person name="Ward R.J."/>
            <person name="Monesi N."/>
        </authorList>
    </citation>
    <scope>NUCLEOTIDE SEQUENCE</scope>
    <source>
        <strain evidence="4">HSMRA1968</strain>
        <tissue evidence="4">Whole embryos</tissue>
    </source>
</reference>
<evidence type="ECO:0000256" key="1">
    <source>
        <dbReference type="ARBA" id="ARBA00022614"/>
    </source>
</evidence>
<evidence type="ECO:0000256" key="3">
    <source>
        <dbReference type="SAM" id="Phobius"/>
    </source>
</evidence>
<gene>
    <name evidence="4" type="primary">LRRC4C</name>
    <name evidence="4" type="ORF">Bhyg_07310</name>
</gene>
<dbReference type="SUPFAM" id="SSF52058">
    <property type="entry name" value="L domain-like"/>
    <property type="match status" value="1"/>
</dbReference>
<evidence type="ECO:0000313" key="5">
    <source>
        <dbReference type="Proteomes" id="UP001151699"/>
    </source>
</evidence>
<sequence length="677" mass="77349">MIAKNSFTLQENKVGRWAKFHKWNRKWNKIMSIVFCVLTFALLFAIVMVNTALRGNEEQTRDALTKSYESKCVLYLTSNSSGDMCDVYCFRSFNLIEEVEAAIFNDKICSEIGYHLRYDEPRTSKIGPGWFKVNATINKITIRDDQYFPVIAEIEPGAFDDCTFRKMTELVIRRTNITILKRGMFEGANSLKKLTFEQNIAMQEAEENVLDPLYQLEEMIMTQQPQFENSMNLTGAARLNRLCSLSLTLNNFSSSINANTFKGCVHVQTLRLASSSIQTIGDGSFDHMMETIMLLDLSNNQLKHLSPDLLANLIKPNMKIYFQSNLLDCGCDSLELQLWLANIPSSTFNSSMVCHMPEQGTQLTDVDLSFCAPITSPAHPTYTSEKTTEQMTSILDRVNCVNEKQSSGQLYLEKIYQYFSVKQVEMGKVSVDISSPDATLSMVAINDNNEAVCRYDIYRQMTFDNLDQTSAHTFCLIKKDSYTTSPKNCFSFRFQDTRSIWGHDEIIIALVCTMVLSLIVGVLCGWLLSCRYQRFFKAKESVKYQSSERSTSRTVTEIEDFSSSITSDYRSGKYALDDGSKRLRRTYSDNSIISCKSYVTAVSPSPFEIIQWKLRKHAMSSNEYQLKDYLDKLEYDCLPPPLPPHPKRNNTEQIYETVGEPNYADSSEIVPYRILYA</sequence>
<keyword evidence="3" id="KW-0812">Transmembrane</keyword>
<dbReference type="Pfam" id="PF13855">
    <property type="entry name" value="LRR_8"/>
    <property type="match status" value="1"/>
</dbReference>
<protein>
    <submittedName>
        <fullName evidence="4">Leucine-rich repeat-containing protein 4C</fullName>
    </submittedName>
</protein>
<keyword evidence="3" id="KW-0472">Membrane</keyword>
<dbReference type="Pfam" id="PF13306">
    <property type="entry name" value="LRR_5"/>
    <property type="match status" value="1"/>
</dbReference>
<organism evidence="4 5">
    <name type="scientific">Pseudolycoriella hygida</name>
    <dbReference type="NCBI Taxonomy" id="35572"/>
    <lineage>
        <taxon>Eukaryota</taxon>
        <taxon>Metazoa</taxon>
        <taxon>Ecdysozoa</taxon>
        <taxon>Arthropoda</taxon>
        <taxon>Hexapoda</taxon>
        <taxon>Insecta</taxon>
        <taxon>Pterygota</taxon>
        <taxon>Neoptera</taxon>
        <taxon>Endopterygota</taxon>
        <taxon>Diptera</taxon>
        <taxon>Nematocera</taxon>
        <taxon>Sciaroidea</taxon>
        <taxon>Sciaridae</taxon>
        <taxon>Pseudolycoriella</taxon>
    </lineage>
</organism>
<comment type="caution">
    <text evidence="4">The sequence shown here is derived from an EMBL/GenBank/DDBJ whole genome shotgun (WGS) entry which is preliminary data.</text>
</comment>
<accession>A0A9Q0N3F3</accession>
<keyword evidence="2" id="KW-0677">Repeat</keyword>
<dbReference type="EMBL" id="WJQU01000002">
    <property type="protein sequence ID" value="KAJ6642362.1"/>
    <property type="molecule type" value="Genomic_DNA"/>
</dbReference>
<evidence type="ECO:0000313" key="4">
    <source>
        <dbReference type="EMBL" id="KAJ6642362.1"/>
    </source>
</evidence>
<evidence type="ECO:0000256" key="2">
    <source>
        <dbReference type="ARBA" id="ARBA00022737"/>
    </source>
</evidence>
<dbReference type="InterPro" id="IPR026906">
    <property type="entry name" value="LRR_5"/>
</dbReference>
<dbReference type="InterPro" id="IPR032675">
    <property type="entry name" value="LRR_dom_sf"/>
</dbReference>
<keyword evidence="5" id="KW-1185">Reference proteome</keyword>